<reference evidence="2 3" key="1">
    <citation type="submission" date="2016-11" db="EMBL/GenBank/DDBJ databases">
        <authorList>
            <person name="Jaros S."/>
            <person name="Januszkiewicz K."/>
            <person name="Wedrychowicz H."/>
        </authorList>
    </citation>
    <scope>NUCLEOTIDE SEQUENCE [LARGE SCALE GENOMIC DNA]</scope>
    <source>
        <strain evidence="2 3">OK807</strain>
    </source>
</reference>
<feature type="region of interest" description="Disordered" evidence="1">
    <location>
        <begin position="43"/>
        <end position="75"/>
    </location>
</feature>
<keyword evidence="2" id="KW-0808">Transferase</keyword>
<evidence type="ECO:0000256" key="1">
    <source>
        <dbReference type="SAM" id="MobiDB-lite"/>
    </source>
</evidence>
<dbReference type="Proteomes" id="UP000181909">
    <property type="component" value="Unassembled WGS sequence"/>
</dbReference>
<organism evidence="2 3">
    <name type="scientific">Streptomyces atratus</name>
    <dbReference type="NCBI Taxonomy" id="1893"/>
    <lineage>
        <taxon>Bacteria</taxon>
        <taxon>Bacillati</taxon>
        <taxon>Actinomycetota</taxon>
        <taxon>Actinomycetes</taxon>
        <taxon>Kitasatosporales</taxon>
        <taxon>Streptomycetaceae</taxon>
        <taxon>Streptomyces</taxon>
    </lineage>
</organism>
<dbReference type="Gene3D" id="3.60.60.10">
    <property type="entry name" value="Penicillin V Acylase, Chain A"/>
    <property type="match status" value="1"/>
</dbReference>
<proteinExistence type="predicted"/>
<protein>
    <submittedName>
        <fullName evidence="2">Isopenicillin-N N-acyltransferase like protein</fullName>
    </submittedName>
</protein>
<sequence length="114" mass="12292">MQPKHDTPVRTNHFLTPVPAADEKSWLYQPDSGERYDFVRASREGTAAGHARRARGPGDGEPPVACLPDPDKPLGRRRASLAAVALEPATRTARVLDGTPADIGSRDRRVLTAG</sequence>
<accession>A0A1K2CCA9</accession>
<dbReference type="RefSeq" id="WP_143166516.1">
    <property type="nucleotide sequence ID" value="NZ_CP108276.1"/>
</dbReference>
<gene>
    <name evidence="2" type="ORF">SAMN02787144_1010187</name>
</gene>
<dbReference type="GO" id="GO:0016746">
    <property type="term" value="F:acyltransferase activity"/>
    <property type="evidence" value="ECO:0007669"/>
    <property type="project" value="UniProtKB-KW"/>
</dbReference>
<name>A0A1K2CCA9_STRAR</name>
<keyword evidence="2" id="KW-0012">Acyltransferase</keyword>
<evidence type="ECO:0000313" key="2">
    <source>
        <dbReference type="EMBL" id="SFY08036.1"/>
    </source>
</evidence>
<dbReference type="AlphaFoldDB" id="A0A1K2CCA9"/>
<dbReference type="EMBL" id="FPJO01000010">
    <property type="protein sequence ID" value="SFY08036.1"/>
    <property type="molecule type" value="Genomic_DNA"/>
</dbReference>
<dbReference type="OrthoDB" id="8109453at2"/>
<evidence type="ECO:0000313" key="3">
    <source>
        <dbReference type="Proteomes" id="UP000181909"/>
    </source>
</evidence>